<comment type="caution">
    <text evidence="1">The sequence shown here is derived from an EMBL/GenBank/DDBJ whole genome shotgun (WGS) entry which is preliminary data.</text>
</comment>
<name>A0A6S7JZY5_PARCT</name>
<sequence>MLQYNSEHARLDRQDPLIGILEYRSTPLDIVYSPAELLQGRLLRSVIPILPQQLEPKFIDHSVVRSKLESKRAHEKKYYDKAVKTLSPLELEQGIQIQQKDKTWRPGTVLTWVGDGSFVVNSQGGLYRRNRQQLIHRSAKFQSFDPSSESPTGDIQITRNNTGRPRKNLRKTLGKLREDFGKSSKSILKAHWADVCGSHSEGLEKAVQGMCGRETEGSESGARKT</sequence>
<reference evidence="1" key="1">
    <citation type="submission" date="2020-04" db="EMBL/GenBank/DDBJ databases">
        <authorList>
            <person name="Alioto T."/>
            <person name="Alioto T."/>
            <person name="Gomez Garrido J."/>
        </authorList>
    </citation>
    <scope>NUCLEOTIDE SEQUENCE</scope>
    <source>
        <strain evidence="1">A484AB</strain>
    </source>
</reference>
<dbReference type="PANTHER" id="PTHR33244:SF3">
    <property type="entry name" value="PEPTIDASE A2 DOMAIN-CONTAINING PROTEIN"/>
    <property type="match status" value="1"/>
</dbReference>
<protein>
    <submittedName>
        <fullName evidence="1">Uncharacterized protein</fullName>
    </submittedName>
</protein>
<gene>
    <name evidence="1" type="ORF">PACLA_8A005655</name>
</gene>
<evidence type="ECO:0000313" key="2">
    <source>
        <dbReference type="Proteomes" id="UP001152795"/>
    </source>
</evidence>
<proteinExistence type="predicted"/>
<organism evidence="1 2">
    <name type="scientific">Paramuricea clavata</name>
    <name type="common">Red gorgonian</name>
    <name type="synonym">Violescent sea-whip</name>
    <dbReference type="NCBI Taxonomy" id="317549"/>
    <lineage>
        <taxon>Eukaryota</taxon>
        <taxon>Metazoa</taxon>
        <taxon>Cnidaria</taxon>
        <taxon>Anthozoa</taxon>
        <taxon>Octocorallia</taxon>
        <taxon>Malacalcyonacea</taxon>
        <taxon>Plexauridae</taxon>
        <taxon>Paramuricea</taxon>
    </lineage>
</organism>
<dbReference type="Proteomes" id="UP001152795">
    <property type="component" value="Unassembled WGS sequence"/>
</dbReference>
<accession>A0A6S7JZY5</accession>
<evidence type="ECO:0000313" key="1">
    <source>
        <dbReference type="EMBL" id="CAB4034950.1"/>
    </source>
</evidence>
<dbReference type="EMBL" id="CACRXK020020561">
    <property type="protein sequence ID" value="CAB4034950.1"/>
    <property type="molecule type" value="Genomic_DNA"/>
</dbReference>
<dbReference type="AlphaFoldDB" id="A0A6S7JZY5"/>
<keyword evidence="2" id="KW-1185">Reference proteome</keyword>
<dbReference type="PANTHER" id="PTHR33244">
    <property type="entry name" value="INTEGRASE CATALYTIC DOMAIN-CONTAINING PROTEIN-RELATED"/>
    <property type="match status" value="1"/>
</dbReference>
<dbReference type="OrthoDB" id="6157732at2759"/>